<evidence type="ECO:0000313" key="2">
    <source>
        <dbReference type="EMBL" id="AGA89653.1"/>
    </source>
</evidence>
<feature type="chain" id="PRO_5003943065" description="DUF3089 domain-containing protein" evidence="1">
    <location>
        <begin position="34"/>
        <end position="343"/>
    </location>
</feature>
<protein>
    <recommendedName>
        <fullName evidence="4">DUF3089 domain-containing protein</fullName>
    </recommendedName>
</protein>
<dbReference type="eggNOG" id="COG2267">
    <property type="taxonomic scope" value="Bacteria"/>
</dbReference>
<gene>
    <name evidence="2" type="ORF">Thimo_0817</name>
</gene>
<reference evidence="2 3" key="1">
    <citation type="submission" date="2011-09" db="EMBL/GenBank/DDBJ databases">
        <title>Complete sequence of chromosome of Thioflavicoccus mobilis 8321.</title>
        <authorList>
            <consortium name="US DOE Joint Genome Institute"/>
            <person name="Lucas S."/>
            <person name="Han J."/>
            <person name="Lapidus A."/>
            <person name="Cheng J.-F."/>
            <person name="Goodwin L."/>
            <person name="Pitluck S."/>
            <person name="Peters L."/>
            <person name="Ovchinnikova G."/>
            <person name="Lu M."/>
            <person name="Detter J.C."/>
            <person name="Han C."/>
            <person name="Tapia R."/>
            <person name="Land M."/>
            <person name="Hauser L."/>
            <person name="Kyrpides N."/>
            <person name="Ivanova N."/>
            <person name="Pagani I."/>
            <person name="Vogl K."/>
            <person name="Liu Z."/>
            <person name="Imhoff J."/>
            <person name="Thiel V."/>
            <person name="Frigaard N.-U."/>
            <person name="Bryant D."/>
            <person name="Woyke T."/>
        </authorList>
    </citation>
    <scope>NUCLEOTIDE SEQUENCE [LARGE SCALE GENOMIC DNA]</scope>
    <source>
        <strain evidence="2 3">8321</strain>
    </source>
</reference>
<dbReference type="PATRIC" id="fig|765912.4.peg.801"/>
<feature type="signal peptide" evidence="1">
    <location>
        <begin position="1"/>
        <end position="33"/>
    </location>
</feature>
<dbReference type="Proteomes" id="UP000010816">
    <property type="component" value="Chromosome"/>
</dbReference>
<dbReference type="RefSeq" id="WP_015279799.1">
    <property type="nucleotide sequence ID" value="NC_019940.1"/>
</dbReference>
<dbReference type="EMBL" id="CP003051">
    <property type="protein sequence ID" value="AGA89653.1"/>
    <property type="molecule type" value="Genomic_DNA"/>
</dbReference>
<evidence type="ECO:0000256" key="1">
    <source>
        <dbReference type="SAM" id="SignalP"/>
    </source>
</evidence>
<dbReference type="AlphaFoldDB" id="L0GSC4"/>
<dbReference type="Pfam" id="PF11288">
    <property type="entry name" value="DUF3089"/>
    <property type="match status" value="1"/>
</dbReference>
<keyword evidence="1" id="KW-0732">Signal</keyword>
<name>L0GSC4_9GAMM</name>
<dbReference type="OrthoDB" id="9794645at2"/>
<dbReference type="KEGG" id="tmb:Thimo_0817"/>
<dbReference type="SUPFAM" id="SSF53474">
    <property type="entry name" value="alpha/beta-Hydrolases"/>
    <property type="match status" value="1"/>
</dbReference>
<dbReference type="PROSITE" id="PS51257">
    <property type="entry name" value="PROKAR_LIPOPROTEIN"/>
    <property type="match status" value="1"/>
</dbReference>
<evidence type="ECO:0008006" key="4">
    <source>
        <dbReference type="Google" id="ProtNLM"/>
    </source>
</evidence>
<dbReference type="InterPro" id="IPR029058">
    <property type="entry name" value="AB_hydrolase_fold"/>
</dbReference>
<keyword evidence="3" id="KW-1185">Reference proteome</keyword>
<dbReference type="ESTHER" id="9gamm-l0gsc4">
    <property type="family name" value="Duf_3089"/>
</dbReference>
<evidence type="ECO:0000313" key="3">
    <source>
        <dbReference type="Proteomes" id="UP000010816"/>
    </source>
</evidence>
<proteinExistence type="predicted"/>
<dbReference type="InterPro" id="IPR021440">
    <property type="entry name" value="DUF3089"/>
</dbReference>
<dbReference type="Gene3D" id="3.40.50.1820">
    <property type="entry name" value="alpha/beta hydrolase"/>
    <property type="match status" value="1"/>
</dbReference>
<accession>L0GSC4</accession>
<organism evidence="2 3">
    <name type="scientific">Thioflavicoccus mobilis 8321</name>
    <dbReference type="NCBI Taxonomy" id="765912"/>
    <lineage>
        <taxon>Bacteria</taxon>
        <taxon>Pseudomonadati</taxon>
        <taxon>Pseudomonadota</taxon>
        <taxon>Gammaproteobacteria</taxon>
        <taxon>Chromatiales</taxon>
        <taxon>Chromatiaceae</taxon>
        <taxon>Thioflavicoccus</taxon>
    </lineage>
</organism>
<dbReference type="HOGENOM" id="CLU_054175_0_0_6"/>
<dbReference type="STRING" id="765912.Thimo_0817"/>
<sequence>MKIPVARTKRKTRSRAVRFQLAIALVAGLSACAPGTSTTSTEPLNFSGPVNWAALPWTRDAADETPVPGLRDRQAEAAADVFFIHPTTYLSMFGWNATTDDERLNNLTGWGPIRLQASVFNDCCRVFAPRYRQAALRSFMSRSQGGRNALEMAYEDVRDAFRYYLAHFDEGRPLIIAAHSQGSFHAIRLLAEFFDKDPALRRRLVAAYVIGWPVPCGAFANIPPCDRADQTGCFVSWSTYIWGASESGRHSNREGCCINPLTWRRDGDYAPRELNLGGTPYKFDRLDPGVTDAQCVDGKLWVHKPEQSGYVPLGKSMHLMDYNLFYANIRRNAETRLSAFRRQ</sequence>